<dbReference type="InterPro" id="IPR019587">
    <property type="entry name" value="Polyketide_cyclase/dehydratase"/>
</dbReference>
<name>A0AAJ3TT63_9MYCO</name>
<dbReference type="InterPro" id="IPR023393">
    <property type="entry name" value="START-like_dom_sf"/>
</dbReference>
<keyword evidence="2" id="KW-1185">Reference proteome</keyword>
<organism evidence="1 2">
    <name type="scientific">Mycobacterium saskatchewanense</name>
    <dbReference type="NCBI Taxonomy" id="220927"/>
    <lineage>
        <taxon>Bacteria</taxon>
        <taxon>Bacillati</taxon>
        <taxon>Actinomycetota</taxon>
        <taxon>Actinomycetes</taxon>
        <taxon>Mycobacteriales</taxon>
        <taxon>Mycobacteriaceae</taxon>
        <taxon>Mycobacterium</taxon>
        <taxon>Mycobacterium simiae complex</taxon>
    </lineage>
</organism>
<dbReference type="AlphaFoldDB" id="A0AAJ3TT63"/>
<dbReference type="EMBL" id="LQPR01000076">
    <property type="protein sequence ID" value="ORW65097.1"/>
    <property type="molecule type" value="Genomic_DNA"/>
</dbReference>
<dbReference type="Gene3D" id="3.30.530.20">
    <property type="match status" value="1"/>
</dbReference>
<accession>A0AAJ3TT63</accession>
<comment type="caution">
    <text evidence="1">The sequence shown here is derived from an EMBL/GenBank/DDBJ whole genome shotgun (WGS) entry which is preliminary data.</text>
</comment>
<evidence type="ECO:0000313" key="2">
    <source>
        <dbReference type="Proteomes" id="UP000193387"/>
    </source>
</evidence>
<proteinExistence type="predicted"/>
<reference evidence="1 2" key="1">
    <citation type="submission" date="2016-01" db="EMBL/GenBank/DDBJ databases">
        <title>The new phylogeny of the genus Mycobacterium.</title>
        <authorList>
            <person name="Tarcisio F."/>
            <person name="Conor M."/>
            <person name="Antonella G."/>
            <person name="Elisabetta G."/>
            <person name="Giulia F.S."/>
            <person name="Sara T."/>
            <person name="Anna F."/>
            <person name="Clotilde B."/>
            <person name="Roberto B."/>
            <person name="Veronica D.S."/>
            <person name="Fabio R."/>
            <person name="Monica P."/>
            <person name="Olivier J."/>
            <person name="Enrico T."/>
            <person name="Nicola S."/>
        </authorList>
    </citation>
    <scope>NUCLEOTIDE SEQUENCE [LARGE SCALE GENOMIC DNA]</scope>
    <source>
        <strain evidence="1 2">DSM 44616</strain>
    </source>
</reference>
<dbReference type="Proteomes" id="UP000193387">
    <property type="component" value="Unassembled WGS sequence"/>
</dbReference>
<gene>
    <name evidence="1" type="ORF">AWC23_24390</name>
</gene>
<evidence type="ECO:0000313" key="1">
    <source>
        <dbReference type="EMBL" id="ORW65097.1"/>
    </source>
</evidence>
<dbReference type="RefSeq" id="WP_085258135.1">
    <property type="nucleotide sequence ID" value="NZ_AP022573.1"/>
</dbReference>
<protein>
    <submittedName>
        <fullName evidence="1">Cyclase</fullName>
    </submittedName>
</protein>
<dbReference type="Pfam" id="PF10604">
    <property type="entry name" value="Polyketide_cyc2"/>
    <property type="match status" value="1"/>
</dbReference>
<sequence>MRVERRIVVDADRDAVWKVLGDPDRYPSFLAHLVHWETLTDGRARVGARYSVLWKIGSIPVGGVAEVVEFHAARDLAWINITGVTQRGRFRLRDAGPGRTAVTFRLAYSSEGGLLGLVADRVAAFWVGRSLDESLQNLRRLVEPESRGRAK</sequence>
<dbReference type="SUPFAM" id="SSF55961">
    <property type="entry name" value="Bet v1-like"/>
    <property type="match status" value="1"/>
</dbReference>